<name>A0AAQ3P1C9_VIGMU</name>
<dbReference type="EMBL" id="CP144699">
    <property type="protein sequence ID" value="WVZ19603.1"/>
    <property type="molecule type" value="Genomic_DNA"/>
</dbReference>
<evidence type="ECO:0000313" key="3">
    <source>
        <dbReference type="Proteomes" id="UP001374535"/>
    </source>
</evidence>
<protein>
    <submittedName>
        <fullName evidence="2">Uncharacterized protein</fullName>
    </submittedName>
</protein>
<proteinExistence type="predicted"/>
<accession>A0AAQ3P1C9</accession>
<reference evidence="2 3" key="1">
    <citation type="journal article" date="2023" name="Life. Sci Alliance">
        <title>Evolutionary insights into 3D genome organization and epigenetic landscape of Vigna mungo.</title>
        <authorList>
            <person name="Junaid A."/>
            <person name="Singh B."/>
            <person name="Bhatia S."/>
        </authorList>
    </citation>
    <scope>NUCLEOTIDE SEQUENCE [LARGE SCALE GENOMIC DNA]</scope>
    <source>
        <strain evidence="2">Urdbean</strain>
    </source>
</reference>
<feature type="signal peptide" evidence="1">
    <location>
        <begin position="1"/>
        <end position="28"/>
    </location>
</feature>
<keyword evidence="1" id="KW-0732">Signal</keyword>
<evidence type="ECO:0000256" key="1">
    <source>
        <dbReference type="SAM" id="SignalP"/>
    </source>
</evidence>
<dbReference type="AlphaFoldDB" id="A0AAQ3P1C9"/>
<dbReference type="Proteomes" id="UP001374535">
    <property type="component" value="Chromosome 2"/>
</dbReference>
<feature type="chain" id="PRO_5042959882" evidence="1">
    <location>
        <begin position="29"/>
        <end position="175"/>
    </location>
</feature>
<keyword evidence="3" id="KW-1185">Reference proteome</keyword>
<sequence length="175" mass="20006">MAMQGSKTTFMLILLPLLLSFMCQEIVATGRLRNMEGCISTGIACHAKVTASFDPPQMDQYDEAYVSPPHDDYDYDFYRKHGDIPSPGADGVIRSWCNGFTEQLAYFVKIRQSCFIWIVAAFEEDTNVSEDLLVLPNLVAEKRQKRRFRNGGEKVCCVTARYRDWKKNGRCRKKG</sequence>
<organism evidence="2 3">
    <name type="scientific">Vigna mungo</name>
    <name type="common">Black gram</name>
    <name type="synonym">Phaseolus mungo</name>
    <dbReference type="NCBI Taxonomy" id="3915"/>
    <lineage>
        <taxon>Eukaryota</taxon>
        <taxon>Viridiplantae</taxon>
        <taxon>Streptophyta</taxon>
        <taxon>Embryophyta</taxon>
        <taxon>Tracheophyta</taxon>
        <taxon>Spermatophyta</taxon>
        <taxon>Magnoliopsida</taxon>
        <taxon>eudicotyledons</taxon>
        <taxon>Gunneridae</taxon>
        <taxon>Pentapetalae</taxon>
        <taxon>rosids</taxon>
        <taxon>fabids</taxon>
        <taxon>Fabales</taxon>
        <taxon>Fabaceae</taxon>
        <taxon>Papilionoideae</taxon>
        <taxon>50 kb inversion clade</taxon>
        <taxon>NPAAA clade</taxon>
        <taxon>indigoferoid/millettioid clade</taxon>
        <taxon>Phaseoleae</taxon>
        <taxon>Vigna</taxon>
    </lineage>
</organism>
<evidence type="ECO:0000313" key="2">
    <source>
        <dbReference type="EMBL" id="WVZ19603.1"/>
    </source>
</evidence>
<gene>
    <name evidence="2" type="ORF">V8G54_006925</name>
</gene>